<dbReference type="EMBL" id="BDGG01000006">
    <property type="protein sequence ID" value="GAV00303.1"/>
    <property type="molecule type" value="Genomic_DNA"/>
</dbReference>
<protein>
    <submittedName>
        <fullName evidence="1">Uncharacterized protein</fullName>
    </submittedName>
</protein>
<organism evidence="1 2">
    <name type="scientific">Ramazzottius varieornatus</name>
    <name type="common">Water bear</name>
    <name type="synonym">Tardigrade</name>
    <dbReference type="NCBI Taxonomy" id="947166"/>
    <lineage>
        <taxon>Eukaryota</taxon>
        <taxon>Metazoa</taxon>
        <taxon>Ecdysozoa</taxon>
        <taxon>Tardigrada</taxon>
        <taxon>Eutardigrada</taxon>
        <taxon>Parachela</taxon>
        <taxon>Hypsibioidea</taxon>
        <taxon>Ramazzottiidae</taxon>
        <taxon>Ramazzottius</taxon>
    </lineage>
</organism>
<name>A0A1D1VJM5_RAMVA</name>
<reference evidence="1 2" key="1">
    <citation type="journal article" date="2016" name="Nat. Commun.">
        <title>Extremotolerant tardigrade genome and improved radiotolerance of human cultured cells by tardigrade-unique protein.</title>
        <authorList>
            <person name="Hashimoto T."/>
            <person name="Horikawa D.D."/>
            <person name="Saito Y."/>
            <person name="Kuwahara H."/>
            <person name="Kozuka-Hata H."/>
            <person name="Shin-I T."/>
            <person name="Minakuchi Y."/>
            <person name="Ohishi K."/>
            <person name="Motoyama A."/>
            <person name="Aizu T."/>
            <person name="Enomoto A."/>
            <person name="Kondo K."/>
            <person name="Tanaka S."/>
            <person name="Hara Y."/>
            <person name="Koshikawa S."/>
            <person name="Sagara H."/>
            <person name="Miura T."/>
            <person name="Yokobori S."/>
            <person name="Miyagawa K."/>
            <person name="Suzuki Y."/>
            <person name="Kubo T."/>
            <person name="Oyama M."/>
            <person name="Kohara Y."/>
            <person name="Fujiyama A."/>
            <person name="Arakawa K."/>
            <person name="Katayama T."/>
            <person name="Toyoda A."/>
            <person name="Kunieda T."/>
        </authorList>
    </citation>
    <scope>NUCLEOTIDE SEQUENCE [LARGE SCALE GENOMIC DNA]</scope>
    <source>
        <strain evidence="1 2">YOKOZUNA-1</strain>
    </source>
</reference>
<accession>A0A1D1VJM5</accession>
<evidence type="ECO:0000313" key="1">
    <source>
        <dbReference type="EMBL" id="GAV00303.1"/>
    </source>
</evidence>
<proteinExistence type="predicted"/>
<comment type="caution">
    <text evidence="1">The sequence shown here is derived from an EMBL/GenBank/DDBJ whole genome shotgun (WGS) entry which is preliminary data.</text>
</comment>
<gene>
    <name evidence="1" type="primary">RvY_11171-1</name>
    <name evidence="1" type="synonym">RvY_11171.1</name>
    <name evidence="1" type="ORF">RvY_11171</name>
</gene>
<sequence length="64" mass="6706">MGKKPFTSKSRKESVVDLITSSEDSVPLPSPSAASELSIFVGTQNVGVSNVERSVGGRKKDSPV</sequence>
<keyword evidence="2" id="KW-1185">Reference proteome</keyword>
<evidence type="ECO:0000313" key="2">
    <source>
        <dbReference type="Proteomes" id="UP000186922"/>
    </source>
</evidence>
<dbReference type="AlphaFoldDB" id="A0A1D1VJM5"/>
<dbReference type="Proteomes" id="UP000186922">
    <property type="component" value="Unassembled WGS sequence"/>
</dbReference>